<organism evidence="1">
    <name type="scientific">marine metagenome</name>
    <dbReference type="NCBI Taxonomy" id="408172"/>
    <lineage>
        <taxon>unclassified sequences</taxon>
        <taxon>metagenomes</taxon>
        <taxon>ecological metagenomes</taxon>
    </lineage>
</organism>
<proteinExistence type="predicted"/>
<gene>
    <name evidence="1" type="ORF">METZ01_LOCUS300208</name>
</gene>
<sequence length="27" mass="2963">MRFSIFSLIGSKIGFHVCIFDCVTGAI</sequence>
<evidence type="ECO:0000313" key="1">
    <source>
        <dbReference type="EMBL" id="SVC47354.1"/>
    </source>
</evidence>
<dbReference type="AlphaFoldDB" id="A0A382MEJ0"/>
<name>A0A382MEJ0_9ZZZZ</name>
<reference evidence="1" key="1">
    <citation type="submission" date="2018-05" db="EMBL/GenBank/DDBJ databases">
        <authorList>
            <person name="Lanie J.A."/>
            <person name="Ng W.-L."/>
            <person name="Kazmierczak K.M."/>
            <person name="Andrzejewski T.M."/>
            <person name="Davidsen T.M."/>
            <person name="Wayne K.J."/>
            <person name="Tettelin H."/>
            <person name="Glass J.I."/>
            <person name="Rusch D."/>
            <person name="Podicherti R."/>
            <person name="Tsui H.-C.T."/>
            <person name="Winkler M.E."/>
        </authorList>
    </citation>
    <scope>NUCLEOTIDE SEQUENCE</scope>
</reference>
<protein>
    <submittedName>
        <fullName evidence="1">Uncharacterized protein</fullName>
    </submittedName>
</protein>
<accession>A0A382MEJ0</accession>
<dbReference type="EMBL" id="UINC01093162">
    <property type="protein sequence ID" value="SVC47354.1"/>
    <property type="molecule type" value="Genomic_DNA"/>
</dbReference>